<dbReference type="InterPro" id="IPR000792">
    <property type="entry name" value="Tscrpt_reg_LuxR_C"/>
</dbReference>
<dbReference type="AlphaFoldDB" id="A0AAT9LBG6"/>
<sequence length="227" mass="25478">MFNVLVAIEKTLWRKGFQAIFAAYRDIKLCYLEPQMATLSSEGDYFDVIVLDDAGKDRSSLWNRVSRWKRRYPGSRFVLISENLRLSDILDGHRLGICAYVDEKASCEQFQCALDAAFRGDLYVSSVLARNVQGRSCSVDSIEEMLDLKGIRAEQLSGLSGREMEVLRLVARGMSNKSIAKSLFISEKTVKNHLYSIFKKLGVSGRTEAAMFVVKGLLSHENGSFGP</sequence>
<evidence type="ECO:0000256" key="1">
    <source>
        <dbReference type="ARBA" id="ARBA00023015"/>
    </source>
</evidence>
<feature type="domain" description="HTH luxR-type" evidence="4">
    <location>
        <begin position="152"/>
        <end position="217"/>
    </location>
</feature>
<keyword evidence="1" id="KW-0805">Transcription regulation</keyword>
<dbReference type="PANTHER" id="PTHR44688:SF16">
    <property type="entry name" value="DNA-BINDING TRANSCRIPTIONAL ACTIVATOR DEVR_DOSR"/>
    <property type="match status" value="1"/>
</dbReference>
<dbReference type="EMBL" id="CP062796">
    <property type="protein sequence ID" value="QUL98457.1"/>
    <property type="molecule type" value="Genomic_DNA"/>
</dbReference>
<gene>
    <name evidence="5" type="ORF">IMF26_10685</name>
</gene>
<dbReference type="KEGG" id="fcz:IMF26_10685"/>
<keyword evidence="3" id="KW-0804">Transcription</keyword>
<evidence type="ECO:0000256" key="3">
    <source>
        <dbReference type="ARBA" id="ARBA00023163"/>
    </source>
</evidence>
<dbReference type="PROSITE" id="PS50043">
    <property type="entry name" value="HTH_LUXR_2"/>
    <property type="match status" value="1"/>
</dbReference>
<evidence type="ECO:0000259" key="4">
    <source>
        <dbReference type="PROSITE" id="PS50043"/>
    </source>
</evidence>
<evidence type="ECO:0000256" key="2">
    <source>
        <dbReference type="ARBA" id="ARBA00023125"/>
    </source>
</evidence>
<evidence type="ECO:0000313" key="5">
    <source>
        <dbReference type="EMBL" id="QUL98457.1"/>
    </source>
</evidence>
<dbReference type="GO" id="GO:0006355">
    <property type="term" value="P:regulation of DNA-templated transcription"/>
    <property type="evidence" value="ECO:0007669"/>
    <property type="project" value="InterPro"/>
</dbReference>
<dbReference type="CDD" id="cd06170">
    <property type="entry name" value="LuxR_C_like"/>
    <property type="match status" value="1"/>
</dbReference>
<keyword evidence="2" id="KW-0238">DNA-binding</keyword>
<reference evidence="5" key="2">
    <citation type="journal article" date="2023" name="Biology">
        <title>Prokaryotic Life Associated with Coal-Fire Gas Vents Revealed by Metagenomics.</title>
        <authorList>
            <person name="Kadnikov V.V."/>
            <person name="Mardanov A.V."/>
            <person name="Beletsky A.V."/>
            <person name="Karnachuk O.V."/>
            <person name="Ravin N.V."/>
        </authorList>
    </citation>
    <scope>NUCLEOTIDE SEQUENCE</scope>
    <source>
        <strain evidence="5">Bu02</strain>
    </source>
</reference>
<dbReference type="PROSITE" id="PS00622">
    <property type="entry name" value="HTH_LUXR_1"/>
    <property type="match status" value="1"/>
</dbReference>
<dbReference type="InterPro" id="IPR016032">
    <property type="entry name" value="Sig_transdc_resp-reg_C-effctor"/>
</dbReference>
<organism evidence="5">
    <name type="scientific">Candidatus Fermentithermobacillus carboniphilus</name>
    <dbReference type="NCBI Taxonomy" id="3085328"/>
    <lineage>
        <taxon>Bacteria</taxon>
        <taxon>Bacillati</taxon>
        <taxon>Bacillota</taxon>
        <taxon>Candidatus Fermentithermobacillia</taxon>
        <taxon>Candidatus Fermentithermobacillales</taxon>
        <taxon>Candidatus Fermentithermobacillaceae</taxon>
        <taxon>Candidatus Fermentithermobacillus</taxon>
    </lineage>
</organism>
<dbReference type="GO" id="GO:0003677">
    <property type="term" value="F:DNA binding"/>
    <property type="evidence" value="ECO:0007669"/>
    <property type="project" value="UniProtKB-KW"/>
</dbReference>
<dbReference type="SMART" id="SM00421">
    <property type="entry name" value="HTH_LUXR"/>
    <property type="match status" value="1"/>
</dbReference>
<protein>
    <submittedName>
        <fullName evidence="5">Response regulator transcription factor</fullName>
    </submittedName>
</protein>
<dbReference type="PRINTS" id="PR00038">
    <property type="entry name" value="HTHLUXR"/>
</dbReference>
<dbReference type="SUPFAM" id="SSF46894">
    <property type="entry name" value="C-terminal effector domain of the bipartite response regulators"/>
    <property type="match status" value="1"/>
</dbReference>
<accession>A0AAT9LBG6</accession>
<name>A0AAT9LBG6_9FIRM</name>
<dbReference type="Gene3D" id="3.40.50.2300">
    <property type="match status" value="1"/>
</dbReference>
<dbReference type="PANTHER" id="PTHR44688">
    <property type="entry name" value="DNA-BINDING TRANSCRIPTIONAL ACTIVATOR DEVR_DOSR"/>
    <property type="match status" value="1"/>
</dbReference>
<reference evidence="5" key="1">
    <citation type="submission" date="2020-10" db="EMBL/GenBank/DDBJ databases">
        <authorList>
            <person name="Kadnikov V."/>
            <person name="Beletsky A.V."/>
            <person name="Mardanov A.V."/>
            <person name="Karnachuk O.V."/>
            <person name="Ravin N.V."/>
        </authorList>
    </citation>
    <scope>NUCLEOTIDE SEQUENCE</scope>
    <source>
        <strain evidence="5">Bu02</strain>
    </source>
</reference>
<dbReference type="Pfam" id="PF00196">
    <property type="entry name" value="GerE"/>
    <property type="match status" value="1"/>
</dbReference>
<proteinExistence type="predicted"/>